<feature type="non-terminal residue" evidence="2">
    <location>
        <position position="55"/>
    </location>
</feature>
<dbReference type="Proteomes" id="UP000823775">
    <property type="component" value="Unassembled WGS sequence"/>
</dbReference>
<accession>A0ABS8RS44</accession>
<proteinExistence type="predicted"/>
<feature type="region of interest" description="Disordered" evidence="1">
    <location>
        <begin position="30"/>
        <end position="55"/>
    </location>
</feature>
<name>A0ABS8RS44_DATST</name>
<organism evidence="2 3">
    <name type="scientific">Datura stramonium</name>
    <name type="common">Jimsonweed</name>
    <name type="synonym">Common thornapple</name>
    <dbReference type="NCBI Taxonomy" id="4076"/>
    <lineage>
        <taxon>Eukaryota</taxon>
        <taxon>Viridiplantae</taxon>
        <taxon>Streptophyta</taxon>
        <taxon>Embryophyta</taxon>
        <taxon>Tracheophyta</taxon>
        <taxon>Spermatophyta</taxon>
        <taxon>Magnoliopsida</taxon>
        <taxon>eudicotyledons</taxon>
        <taxon>Gunneridae</taxon>
        <taxon>Pentapetalae</taxon>
        <taxon>asterids</taxon>
        <taxon>lamiids</taxon>
        <taxon>Solanales</taxon>
        <taxon>Solanaceae</taxon>
        <taxon>Solanoideae</taxon>
        <taxon>Datureae</taxon>
        <taxon>Datura</taxon>
    </lineage>
</organism>
<protein>
    <submittedName>
        <fullName evidence="2">Uncharacterized protein</fullName>
    </submittedName>
</protein>
<gene>
    <name evidence="2" type="ORF">HAX54_048964</name>
</gene>
<evidence type="ECO:0000313" key="2">
    <source>
        <dbReference type="EMBL" id="MCD7449066.1"/>
    </source>
</evidence>
<reference evidence="2 3" key="1">
    <citation type="journal article" date="2021" name="BMC Genomics">
        <title>Datura genome reveals duplications of psychoactive alkaloid biosynthetic genes and high mutation rate following tissue culture.</title>
        <authorList>
            <person name="Rajewski A."/>
            <person name="Carter-House D."/>
            <person name="Stajich J."/>
            <person name="Litt A."/>
        </authorList>
    </citation>
    <scope>NUCLEOTIDE SEQUENCE [LARGE SCALE GENOMIC DNA]</scope>
    <source>
        <strain evidence="2">AR-01</strain>
    </source>
</reference>
<feature type="non-terminal residue" evidence="2">
    <location>
        <position position="1"/>
    </location>
</feature>
<keyword evidence="3" id="KW-1185">Reference proteome</keyword>
<evidence type="ECO:0000313" key="3">
    <source>
        <dbReference type="Proteomes" id="UP000823775"/>
    </source>
</evidence>
<comment type="caution">
    <text evidence="2">The sequence shown here is derived from an EMBL/GenBank/DDBJ whole genome shotgun (WGS) entry which is preliminary data.</text>
</comment>
<dbReference type="EMBL" id="JACEIK010000082">
    <property type="protein sequence ID" value="MCD7449066.1"/>
    <property type="molecule type" value="Genomic_DNA"/>
</dbReference>
<evidence type="ECO:0000256" key="1">
    <source>
        <dbReference type="SAM" id="MobiDB-lite"/>
    </source>
</evidence>
<sequence>KSSYFQGSTVAVGLVSSWRDHGSGQATSAVIANPVKSNPKSSSRPYLQRSSILKE</sequence>